<name>A0ABU3Z0N5_9EURY</name>
<dbReference type="RefSeq" id="WP_317295538.1">
    <property type="nucleotide sequence ID" value="NZ_JABFFQ010000001.1"/>
</dbReference>
<dbReference type="SMART" id="SM00382">
    <property type="entry name" value="AAA"/>
    <property type="match status" value="1"/>
</dbReference>
<keyword evidence="7" id="KW-1185">Reference proteome</keyword>
<dbReference type="InterPro" id="IPR003593">
    <property type="entry name" value="AAA+_ATPase"/>
</dbReference>
<dbReference type="PANTHER" id="PTHR42794:SF1">
    <property type="entry name" value="HEMIN IMPORT ATP-BINDING PROTEIN HMUV"/>
    <property type="match status" value="1"/>
</dbReference>
<keyword evidence="2" id="KW-0547">Nucleotide-binding</keyword>
<evidence type="ECO:0000256" key="1">
    <source>
        <dbReference type="ARBA" id="ARBA00022448"/>
    </source>
</evidence>
<dbReference type="Pfam" id="PF00005">
    <property type="entry name" value="ABC_tran"/>
    <property type="match status" value="1"/>
</dbReference>
<dbReference type="EMBL" id="JABFFQ010000001">
    <property type="protein sequence ID" value="MDV4342365.1"/>
    <property type="molecule type" value="Genomic_DNA"/>
</dbReference>
<gene>
    <name evidence="6" type="ORF">HL657_04100</name>
</gene>
<dbReference type="Proteomes" id="UP001273768">
    <property type="component" value="Unassembled WGS sequence"/>
</dbReference>
<keyword evidence="3 6" id="KW-0067">ATP-binding</keyword>
<dbReference type="PROSITE" id="PS50893">
    <property type="entry name" value="ABC_TRANSPORTER_2"/>
    <property type="match status" value="1"/>
</dbReference>
<dbReference type="CDD" id="cd03214">
    <property type="entry name" value="ABC_Iron-Siderophores_B12_Hemin"/>
    <property type="match status" value="1"/>
</dbReference>
<dbReference type="SUPFAM" id="SSF52540">
    <property type="entry name" value="P-loop containing nucleoside triphosphate hydrolases"/>
    <property type="match status" value="1"/>
</dbReference>
<evidence type="ECO:0000256" key="2">
    <source>
        <dbReference type="ARBA" id="ARBA00022741"/>
    </source>
</evidence>
<dbReference type="InterPro" id="IPR017871">
    <property type="entry name" value="ABC_transporter-like_CS"/>
</dbReference>
<protein>
    <submittedName>
        <fullName evidence="6">ABC transporter ATP-binding protein</fullName>
    </submittedName>
</protein>
<proteinExistence type="predicted"/>
<comment type="caution">
    <text evidence="6">The sequence shown here is derived from an EMBL/GenBank/DDBJ whole genome shotgun (WGS) entry which is preliminary data.</text>
</comment>
<keyword evidence="1" id="KW-0813">Transport</keyword>
<dbReference type="InterPro" id="IPR027417">
    <property type="entry name" value="P-loop_NTPase"/>
</dbReference>
<dbReference type="PROSITE" id="PS00211">
    <property type="entry name" value="ABC_TRANSPORTER_1"/>
    <property type="match status" value="1"/>
</dbReference>
<dbReference type="GO" id="GO:0005524">
    <property type="term" value="F:ATP binding"/>
    <property type="evidence" value="ECO:0007669"/>
    <property type="project" value="UniProtKB-KW"/>
</dbReference>
<evidence type="ECO:0000256" key="3">
    <source>
        <dbReference type="ARBA" id="ARBA00022840"/>
    </source>
</evidence>
<accession>A0ABU3Z0N5</accession>
<evidence type="ECO:0000256" key="4">
    <source>
        <dbReference type="ARBA" id="ARBA00022967"/>
    </source>
</evidence>
<evidence type="ECO:0000313" key="7">
    <source>
        <dbReference type="Proteomes" id="UP001273768"/>
    </source>
</evidence>
<dbReference type="InterPro" id="IPR003439">
    <property type="entry name" value="ABC_transporter-like_ATP-bd"/>
</dbReference>
<feature type="domain" description="ABC transporter" evidence="5">
    <location>
        <begin position="4"/>
        <end position="238"/>
    </location>
</feature>
<sequence length="418" mass="45669">MKPIEIIDIDVSYGAKKILEAITFHADTGEILGIIGPNGSGKTTLLKAMSRVVARDSGEIRLDNRDLDTLGYRELARQVAVVPQDISIGFDYAVRDVVMMGRHPYIGRLASETLRDVEICDRAMHLANVAHLAGMSIHSISGGERQRVLIARALAQEPKILLLDEATSNLDVSHQVDILNIIKELAGKITVVSVFHDLNLAAYYCDRLLLLKDRRVYATGTPEEVLTYENIREIFQMEALVRPHPLTGKPYILPVYAHQSRVGTNRRVHVVCGGGTGSDILHLLYAASFTVTCGVLNVLDTDYGTAMRLGLSCIAEPPFHGITPGSLSDLRKCLDSADAIIVTAMPIGRGNLDNLQVLLDYPKKPILLYSGNSNSRMEDYTGGEADAVLTELESRGALRIEGGEELLAGLPQGYSDQR</sequence>
<keyword evidence="4" id="KW-1278">Translocase</keyword>
<evidence type="ECO:0000313" key="6">
    <source>
        <dbReference type="EMBL" id="MDV4342365.1"/>
    </source>
</evidence>
<organism evidence="6 7">
    <name type="scientific">Methanoculleus nereidis</name>
    <dbReference type="NCBI Taxonomy" id="2735141"/>
    <lineage>
        <taxon>Archaea</taxon>
        <taxon>Methanobacteriati</taxon>
        <taxon>Methanobacteriota</taxon>
        <taxon>Stenosarchaea group</taxon>
        <taxon>Methanomicrobia</taxon>
        <taxon>Methanomicrobiales</taxon>
        <taxon>Methanomicrobiaceae</taxon>
        <taxon>Methanoculleus</taxon>
    </lineage>
</organism>
<dbReference type="PANTHER" id="PTHR42794">
    <property type="entry name" value="HEMIN IMPORT ATP-BINDING PROTEIN HMUV"/>
    <property type="match status" value="1"/>
</dbReference>
<dbReference type="Gene3D" id="3.40.50.300">
    <property type="entry name" value="P-loop containing nucleotide triphosphate hydrolases"/>
    <property type="match status" value="1"/>
</dbReference>
<evidence type="ECO:0000259" key="5">
    <source>
        <dbReference type="PROSITE" id="PS50893"/>
    </source>
</evidence>
<reference evidence="6 7" key="1">
    <citation type="submission" date="2020-05" db="EMBL/GenBank/DDBJ databases">
        <title>Isolation and characterization of methanoarchaea from a cold seep at offshore SW Taiwan.</title>
        <authorList>
            <person name="Chen Y.-W."/>
            <person name="Chen S.-C."/>
            <person name="Lai M.-C."/>
        </authorList>
    </citation>
    <scope>NUCLEOTIDE SEQUENCE [LARGE SCALE GENOMIC DNA]</scope>
    <source>
        <strain evidence="6 7">YWC-01</strain>
    </source>
</reference>